<organism evidence="24 25">
    <name type="scientific">Thelohanellus kitauei</name>
    <name type="common">Myxosporean</name>
    <dbReference type="NCBI Taxonomy" id="669202"/>
    <lineage>
        <taxon>Eukaryota</taxon>
        <taxon>Metazoa</taxon>
        <taxon>Cnidaria</taxon>
        <taxon>Myxozoa</taxon>
        <taxon>Myxosporea</taxon>
        <taxon>Bivalvulida</taxon>
        <taxon>Platysporina</taxon>
        <taxon>Myxobolidae</taxon>
        <taxon>Thelohanellus</taxon>
    </lineage>
</organism>
<dbReference type="InterPro" id="IPR017871">
    <property type="entry name" value="ABC_transporter-like_CS"/>
</dbReference>
<name>A0A0C2MFT4_THEKT</name>
<protein>
    <submittedName>
        <fullName evidence="24">UvrABC system protein A</fullName>
    </submittedName>
</protein>
<evidence type="ECO:0000256" key="1">
    <source>
        <dbReference type="ARBA" id="ARBA00004496"/>
    </source>
</evidence>
<feature type="transmembrane region" description="Helical" evidence="21">
    <location>
        <begin position="176"/>
        <end position="200"/>
    </location>
</feature>
<reference evidence="24 25" key="1">
    <citation type="journal article" date="2014" name="Genome Biol. Evol.">
        <title>The genome of the myxosporean Thelohanellus kitauei shows adaptations to nutrient acquisition within its fish host.</title>
        <authorList>
            <person name="Yang Y."/>
            <person name="Xiong J."/>
            <person name="Zhou Z."/>
            <person name="Huo F."/>
            <person name="Miao W."/>
            <person name="Ran C."/>
            <person name="Liu Y."/>
            <person name="Zhang J."/>
            <person name="Feng J."/>
            <person name="Wang M."/>
            <person name="Wang M."/>
            <person name="Wang L."/>
            <person name="Yao B."/>
        </authorList>
    </citation>
    <scope>NUCLEOTIDE SEQUENCE [LARGE SCALE GENOMIC DNA]</scope>
    <source>
        <strain evidence="24">Wuqing</strain>
    </source>
</reference>
<dbReference type="GO" id="GO:0004518">
    <property type="term" value="F:nuclease activity"/>
    <property type="evidence" value="ECO:0007669"/>
    <property type="project" value="UniProtKB-KW"/>
</dbReference>
<evidence type="ECO:0000256" key="3">
    <source>
        <dbReference type="ARBA" id="ARBA00006236"/>
    </source>
</evidence>
<dbReference type="Gene3D" id="3.40.50.300">
    <property type="entry name" value="P-loop containing nucleotide triphosphate hydrolases"/>
    <property type="match status" value="2"/>
</dbReference>
<dbReference type="NCBIfam" id="TIGR00710">
    <property type="entry name" value="efflux_Bcr_CflA"/>
    <property type="match status" value="1"/>
</dbReference>
<comment type="subcellular location">
    <subcellularLocation>
        <location evidence="2">Cell membrane</location>
        <topology evidence="2">Multi-pass membrane protein</topology>
    </subcellularLocation>
    <subcellularLocation>
        <location evidence="1">Cytoplasm</location>
    </subcellularLocation>
</comment>
<feature type="transmembrane region" description="Helical" evidence="21">
    <location>
        <begin position="266"/>
        <end position="289"/>
    </location>
</feature>
<feature type="transmembrane region" description="Helical" evidence="21">
    <location>
        <begin position="151"/>
        <end position="170"/>
    </location>
</feature>
<keyword evidence="25" id="KW-1185">Reference proteome</keyword>
<dbReference type="EMBL" id="JWZT01005566">
    <property type="protein sequence ID" value="KII60566.1"/>
    <property type="molecule type" value="Genomic_DNA"/>
</dbReference>
<dbReference type="Proteomes" id="UP000031668">
    <property type="component" value="Unassembled WGS sequence"/>
</dbReference>
<evidence type="ECO:0000256" key="10">
    <source>
        <dbReference type="ARBA" id="ARBA00022741"/>
    </source>
</evidence>
<feature type="transmembrane region" description="Helical" evidence="21">
    <location>
        <begin position="360"/>
        <end position="379"/>
    </location>
</feature>
<dbReference type="GO" id="GO:0005886">
    <property type="term" value="C:plasma membrane"/>
    <property type="evidence" value="ECO:0007669"/>
    <property type="project" value="UniProtKB-SubCell"/>
</dbReference>
<evidence type="ECO:0000256" key="2">
    <source>
        <dbReference type="ARBA" id="ARBA00004651"/>
    </source>
</evidence>
<evidence type="ECO:0000256" key="12">
    <source>
        <dbReference type="ARBA" id="ARBA00022769"/>
    </source>
</evidence>
<feature type="transmembrane region" description="Helical" evidence="21">
    <location>
        <begin position="93"/>
        <end position="116"/>
    </location>
</feature>
<evidence type="ECO:0000259" key="23">
    <source>
        <dbReference type="PROSITE" id="PS50893"/>
    </source>
</evidence>
<feature type="transmembrane region" description="Helical" evidence="21">
    <location>
        <begin position="63"/>
        <end position="81"/>
    </location>
</feature>
<comment type="similarity">
    <text evidence="3">Belongs to the major facilitator superfamily. Bcr/CmlA family.</text>
</comment>
<dbReference type="PROSITE" id="PS50893">
    <property type="entry name" value="ABC_TRANSPORTER_2"/>
    <property type="match status" value="1"/>
</dbReference>
<dbReference type="GO" id="GO:0005524">
    <property type="term" value="F:ATP binding"/>
    <property type="evidence" value="ECO:0007669"/>
    <property type="project" value="UniProtKB-KW"/>
</dbReference>
<gene>
    <name evidence="24" type="ORF">RF11_14063</name>
</gene>
<evidence type="ECO:0000313" key="24">
    <source>
        <dbReference type="EMBL" id="KII60566.1"/>
    </source>
</evidence>
<dbReference type="OrthoDB" id="8121756at2759"/>
<evidence type="ECO:0000256" key="15">
    <source>
        <dbReference type="ARBA" id="ARBA00022840"/>
    </source>
</evidence>
<dbReference type="PROSITE" id="PS00216">
    <property type="entry name" value="SUGAR_TRANSPORT_1"/>
    <property type="match status" value="1"/>
</dbReference>
<dbReference type="GO" id="GO:0042910">
    <property type="term" value="F:xenobiotic transmembrane transporter activity"/>
    <property type="evidence" value="ECO:0007669"/>
    <property type="project" value="InterPro"/>
</dbReference>
<evidence type="ECO:0000256" key="19">
    <source>
        <dbReference type="ARBA" id="ARBA00023136"/>
    </source>
</evidence>
<dbReference type="SUPFAM" id="SSF103473">
    <property type="entry name" value="MFS general substrate transporter"/>
    <property type="match status" value="1"/>
</dbReference>
<dbReference type="PROSITE" id="PS00211">
    <property type="entry name" value="ABC_TRANSPORTER_1"/>
    <property type="match status" value="1"/>
</dbReference>
<evidence type="ECO:0000256" key="5">
    <source>
        <dbReference type="ARBA" id="ARBA00022475"/>
    </source>
</evidence>
<dbReference type="GO" id="GO:0006281">
    <property type="term" value="P:DNA repair"/>
    <property type="evidence" value="ECO:0007669"/>
    <property type="project" value="UniProtKB-KW"/>
</dbReference>
<keyword evidence="5" id="KW-1003">Cell membrane</keyword>
<dbReference type="GO" id="GO:0016887">
    <property type="term" value="F:ATP hydrolysis activity"/>
    <property type="evidence" value="ECO:0007669"/>
    <property type="project" value="InterPro"/>
</dbReference>
<dbReference type="InterPro" id="IPR020846">
    <property type="entry name" value="MFS_dom"/>
</dbReference>
<proteinExistence type="inferred from homology"/>
<evidence type="ECO:0000256" key="6">
    <source>
        <dbReference type="ARBA" id="ARBA00022490"/>
    </source>
</evidence>
<evidence type="ECO:0000256" key="20">
    <source>
        <dbReference type="ARBA" id="ARBA00023204"/>
    </source>
</evidence>
<dbReference type="InterPro" id="IPR011701">
    <property type="entry name" value="MFS"/>
</dbReference>
<dbReference type="PANTHER" id="PTHR43152">
    <property type="entry name" value="UVRABC SYSTEM PROTEIN A"/>
    <property type="match status" value="1"/>
</dbReference>
<dbReference type="Gene3D" id="1.20.1720.10">
    <property type="entry name" value="Multidrug resistance protein D"/>
    <property type="match status" value="1"/>
</dbReference>
<keyword evidence="14" id="KW-0862">Zinc</keyword>
<evidence type="ECO:0000256" key="21">
    <source>
        <dbReference type="SAM" id="Phobius"/>
    </source>
</evidence>
<evidence type="ECO:0000256" key="11">
    <source>
        <dbReference type="ARBA" id="ARBA00022763"/>
    </source>
</evidence>
<feature type="transmembrane region" description="Helical" evidence="21">
    <location>
        <begin position="296"/>
        <end position="318"/>
    </location>
</feature>
<dbReference type="GO" id="GO:0003677">
    <property type="term" value="F:DNA binding"/>
    <property type="evidence" value="ECO:0007669"/>
    <property type="project" value="UniProtKB-KW"/>
</dbReference>
<keyword evidence="4" id="KW-0813">Transport</keyword>
<keyword evidence="17 21" id="KW-1133">Transmembrane helix</keyword>
<dbReference type="GO" id="GO:1990961">
    <property type="term" value="P:xenobiotic detoxification by transmembrane export across the plasma membrane"/>
    <property type="evidence" value="ECO:0007669"/>
    <property type="project" value="InterPro"/>
</dbReference>
<keyword evidence="19 21" id="KW-0472">Membrane</keyword>
<keyword evidence="8" id="KW-0479">Metal-binding</keyword>
<evidence type="ECO:0000256" key="14">
    <source>
        <dbReference type="ARBA" id="ARBA00022833"/>
    </source>
</evidence>
<keyword evidence="15" id="KW-0067">ATP-binding</keyword>
<feature type="transmembrane region" description="Helical" evidence="21">
    <location>
        <begin position="230"/>
        <end position="254"/>
    </location>
</feature>
<dbReference type="InterPro" id="IPR041552">
    <property type="entry name" value="UvrA_DNA-bd"/>
</dbReference>
<dbReference type="GO" id="GO:0008270">
    <property type="term" value="F:zinc ion binding"/>
    <property type="evidence" value="ECO:0007669"/>
    <property type="project" value="UniProtKB-KW"/>
</dbReference>
<feature type="domain" description="Major facilitator superfamily (MFS) profile" evidence="22">
    <location>
        <begin position="27"/>
        <end position="411"/>
    </location>
</feature>
<evidence type="ECO:0000256" key="4">
    <source>
        <dbReference type="ARBA" id="ARBA00022448"/>
    </source>
</evidence>
<sequence>MRPKEVPAPTASTMYRDESRGLLSRKVVIVLGLLSAVAALSTDMYLPLFPAIASDLHTTPDKVQLSITAFMVGLGIGQLFIGPLSDHYGRRKLLLGGMTLLTIASLAGAISTNIQLLIVTRFFQGLGGAAGIVLSRAIISDLCPGTKAARYFNLVLAIQGIAPVIAPLLGGVAAWFIWPVVFVFMAAISLVSTLLSSHFISETLPRHQRLPFNLNEFISQFIELLSHKKYIGYTLIFAIQFGALFAYISASPFIYQSAFDLSSGEFAVIFSINAAVMMFGSIVSARYVTKFGEDNLIIVGVISTLVISILLCIVNYISHFQFEIAAVLLLIMMFTMALTFGNAASMAMAASSHLKGTGSAILGVFQFGIAAITPLLLGFGDPLSLLPMSLIIAGCCLIAIMALLLTEVPKNKITVFTGVSGSGKSSLVFGTIAAESQRQLNDTFPPFIRHRLPHYGNPEVDDIENLSVAIIIDQKRIGGNARSTVGTASDIYTLLRLLFSRVGEPFVGYSNVFSFNHPAGMCATCDGLGIASTIDIDQLIDSNLSLNAGAIRYPSFAPGSWRWKRYVYSGLFDADKKIADYSKEERDILLYADNLTPEAPLAGWPKSAKFEGVITRFTRSYLKQETKDTKTEEFQRVVSLQVCPSCQGMRLNEKILSCRIRGKNIGECATLPVTELKLFVEKLDYPEVRPLLEALLERLDAMCAVGLGYLDLNRTTPSLSGGESQRLKMVRHLGSSLTGIVYIIDEPSTGLHPADIVKLNVLIGKLRDKGNTILMVEHDPDMIAIAEHVIDLGPGAGKQGGNIVFEGDLSALKQSQTLTGRYFSSRAEINNRPRCAKGYISVRNATLHNLHNLSVDVPLSVMVAVTGVAGSGKSSFVMGALAPQCPEAIVIDQKPIHTSIRSHIASWCGAFDTIRLLFAEKNHVSASWFSANAKGACPECHGLGVIQTDLAFMDTVTLPCEACQGQRYSPQALKYRYQGKNIAEVLSLSINDAGDFFLNEPQLRPIFRSLVEVGLGYLRLGESLNHLSGGECQRLKLASQLNHDSDMYIFDEPTTGLHPSDVASLLKLFNRLVDRGNTVIIIEHNMELIAQADWIIDIGPYAGQEGGKLLFSGTPESMLACRHSLTAEWLRKHCQVE</sequence>
<dbReference type="OMA" id="KIQYRVM"/>
<dbReference type="Pfam" id="PF07690">
    <property type="entry name" value="MFS_1"/>
    <property type="match status" value="1"/>
</dbReference>
<evidence type="ECO:0000256" key="7">
    <source>
        <dbReference type="ARBA" id="ARBA00022692"/>
    </source>
</evidence>
<evidence type="ECO:0000256" key="17">
    <source>
        <dbReference type="ARBA" id="ARBA00022989"/>
    </source>
</evidence>
<dbReference type="AlphaFoldDB" id="A0A0C2MFT4"/>
<evidence type="ECO:0000256" key="13">
    <source>
        <dbReference type="ARBA" id="ARBA00022771"/>
    </source>
</evidence>
<keyword evidence="10" id="KW-0547">Nucleotide-binding</keyword>
<evidence type="ECO:0000313" key="25">
    <source>
        <dbReference type="Proteomes" id="UP000031668"/>
    </source>
</evidence>
<evidence type="ECO:0000256" key="16">
    <source>
        <dbReference type="ARBA" id="ARBA00022881"/>
    </source>
</evidence>
<keyword evidence="6" id="KW-0963">Cytoplasm</keyword>
<keyword evidence="20" id="KW-0234">DNA repair</keyword>
<evidence type="ECO:0000256" key="18">
    <source>
        <dbReference type="ARBA" id="ARBA00023125"/>
    </source>
</evidence>
<dbReference type="InterPro" id="IPR027417">
    <property type="entry name" value="P-loop_NTPase"/>
</dbReference>
<comment type="caution">
    <text evidence="24">The sequence shown here is derived from an EMBL/GenBank/DDBJ whole genome shotgun (WGS) entry which is preliminary data.</text>
</comment>
<dbReference type="PROSITE" id="PS50850">
    <property type="entry name" value="MFS"/>
    <property type="match status" value="1"/>
</dbReference>
<feature type="transmembrane region" description="Helical" evidence="21">
    <location>
        <begin position="385"/>
        <end position="405"/>
    </location>
</feature>
<keyword evidence="11" id="KW-0227">DNA damage</keyword>
<dbReference type="CDD" id="cd03270">
    <property type="entry name" value="ABC_UvrA_I"/>
    <property type="match status" value="1"/>
</dbReference>
<dbReference type="PRINTS" id="PR01035">
    <property type="entry name" value="TCRTETA"/>
</dbReference>
<evidence type="ECO:0000256" key="8">
    <source>
        <dbReference type="ARBA" id="ARBA00022723"/>
    </source>
</evidence>
<dbReference type="Gene3D" id="1.20.1580.10">
    <property type="entry name" value="ABC transporter ATPase like domain"/>
    <property type="match status" value="2"/>
</dbReference>
<feature type="transmembrane region" description="Helical" evidence="21">
    <location>
        <begin position="122"/>
        <end position="139"/>
    </location>
</feature>
<dbReference type="InterPro" id="IPR036259">
    <property type="entry name" value="MFS_trans_sf"/>
</dbReference>
<feature type="transmembrane region" description="Helical" evidence="21">
    <location>
        <begin position="324"/>
        <end position="348"/>
    </location>
</feature>
<dbReference type="GO" id="GO:0005737">
    <property type="term" value="C:cytoplasm"/>
    <property type="evidence" value="ECO:0007669"/>
    <property type="project" value="UniProtKB-SubCell"/>
</dbReference>
<keyword evidence="7 21" id="KW-0812">Transmembrane</keyword>
<feature type="domain" description="ABC transporter" evidence="23">
    <location>
        <begin position="827"/>
        <end position="1131"/>
    </location>
</feature>
<evidence type="ECO:0000259" key="22">
    <source>
        <dbReference type="PROSITE" id="PS50850"/>
    </source>
</evidence>
<dbReference type="InterPro" id="IPR005829">
    <property type="entry name" value="Sugar_transporter_CS"/>
</dbReference>
<keyword evidence="12" id="KW-0228">DNA excision</keyword>
<accession>A0A0C2MFT4</accession>
<keyword evidence="9" id="KW-0677">Repeat</keyword>
<dbReference type="Gene3D" id="1.10.8.280">
    <property type="entry name" value="ABC transporter ATPase domain-like"/>
    <property type="match status" value="1"/>
</dbReference>
<dbReference type="PANTHER" id="PTHR43152:SF3">
    <property type="entry name" value="UVRABC SYSTEM PROTEIN A"/>
    <property type="match status" value="1"/>
</dbReference>
<keyword evidence="18" id="KW-0238">DNA-binding</keyword>
<dbReference type="InterPro" id="IPR003439">
    <property type="entry name" value="ABC_transporter-like_ATP-bd"/>
</dbReference>
<dbReference type="CDD" id="cd17320">
    <property type="entry name" value="MFS_MdfA_MDR_like"/>
    <property type="match status" value="1"/>
</dbReference>
<keyword evidence="16" id="KW-0267">Excision nuclease</keyword>
<keyword evidence="13" id="KW-0863">Zinc-finger</keyword>
<evidence type="ECO:0000256" key="9">
    <source>
        <dbReference type="ARBA" id="ARBA00022737"/>
    </source>
</evidence>
<dbReference type="InterPro" id="IPR004812">
    <property type="entry name" value="Efflux_drug-R_Bcr/CmlA"/>
</dbReference>
<dbReference type="Pfam" id="PF17755">
    <property type="entry name" value="UvrA_DNA-bind"/>
    <property type="match status" value="1"/>
</dbReference>
<dbReference type="SUPFAM" id="SSF52540">
    <property type="entry name" value="P-loop containing nucleoside triphosphate hydrolases"/>
    <property type="match status" value="2"/>
</dbReference>
<dbReference type="Pfam" id="PF00005">
    <property type="entry name" value="ABC_tran"/>
    <property type="match status" value="1"/>
</dbReference>
<dbReference type="InterPro" id="IPR001958">
    <property type="entry name" value="Tet-R_TetA/multi-R_MdtG-like"/>
</dbReference>